<dbReference type="GO" id="GO:0004784">
    <property type="term" value="F:superoxide dismutase activity"/>
    <property type="evidence" value="ECO:0007669"/>
    <property type="project" value="UniProtKB-EC"/>
</dbReference>
<evidence type="ECO:0000256" key="6">
    <source>
        <dbReference type="ARBA" id="ARBA00023211"/>
    </source>
</evidence>
<comment type="caution">
    <text evidence="12">The sequence shown here is derived from an EMBL/GenBank/DDBJ whole genome shotgun (WGS) entry which is preliminary data.</text>
</comment>
<evidence type="ECO:0000256" key="1">
    <source>
        <dbReference type="ARBA" id="ARBA00001936"/>
    </source>
</evidence>
<evidence type="ECO:0000259" key="11">
    <source>
        <dbReference type="Pfam" id="PF02777"/>
    </source>
</evidence>
<evidence type="ECO:0000313" key="12">
    <source>
        <dbReference type="EMBL" id="EFA75189.1"/>
    </source>
</evidence>
<keyword evidence="4 8" id="KW-0479">Metal-binding</keyword>
<dbReference type="InterPro" id="IPR036324">
    <property type="entry name" value="Mn/Fe_SOD_N_sf"/>
</dbReference>
<dbReference type="GO" id="GO:0030145">
    <property type="term" value="F:manganese ion binding"/>
    <property type="evidence" value="ECO:0007669"/>
    <property type="project" value="TreeGrafter"/>
</dbReference>
<dbReference type="PANTHER" id="PTHR11404:SF6">
    <property type="entry name" value="SUPEROXIDE DISMUTASE [MN], MITOCHONDRIAL"/>
    <property type="match status" value="1"/>
</dbReference>
<dbReference type="RefSeq" id="XP_020427323.1">
    <property type="nucleotide sequence ID" value="XM_020582020.1"/>
</dbReference>
<dbReference type="InterPro" id="IPR050265">
    <property type="entry name" value="Fe/Mn_Superoxide_Dismutase"/>
</dbReference>
<dbReference type="EC" id="1.15.1.1" evidence="3 9"/>
<dbReference type="InterPro" id="IPR019831">
    <property type="entry name" value="Mn/Fe_SOD_N"/>
</dbReference>
<dbReference type="PRINTS" id="PR01703">
    <property type="entry name" value="MNSODISMTASE"/>
</dbReference>
<dbReference type="InterPro" id="IPR001189">
    <property type="entry name" value="Mn/Fe_SOD"/>
</dbReference>
<accession>D3BU03</accession>
<dbReference type="GeneID" id="31366731"/>
<dbReference type="FunCoup" id="D3BU03">
    <property type="interactions" value="403"/>
</dbReference>
<evidence type="ECO:0000256" key="7">
    <source>
        <dbReference type="ARBA" id="ARBA00049204"/>
    </source>
</evidence>
<dbReference type="AlphaFoldDB" id="D3BU03"/>
<dbReference type="SUPFAM" id="SSF46609">
    <property type="entry name" value="Fe,Mn superoxide dismutase (SOD), N-terminal domain"/>
    <property type="match status" value="1"/>
</dbReference>
<feature type="domain" description="Manganese/iron superoxide dismutase N-terminal" evidence="10">
    <location>
        <begin position="30"/>
        <end position="111"/>
    </location>
</feature>
<dbReference type="Gene3D" id="3.55.40.20">
    <property type="entry name" value="Iron/manganese superoxide dismutase, C-terminal domain"/>
    <property type="match status" value="1"/>
</dbReference>
<keyword evidence="6" id="KW-0464">Manganese</keyword>
<dbReference type="GO" id="GO:0005739">
    <property type="term" value="C:mitochondrion"/>
    <property type="evidence" value="ECO:0007669"/>
    <property type="project" value="TreeGrafter"/>
</dbReference>
<reference evidence="12 13" key="1">
    <citation type="journal article" date="2011" name="Genome Res.">
        <title>Phylogeny-wide analysis of social amoeba genomes highlights ancient origins for complex intercellular communication.</title>
        <authorList>
            <person name="Heidel A.J."/>
            <person name="Lawal H.M."/>
            <person name="Felder M."/>
            <person name="Schilde C."/>
            <person name="Helps N.R."/>
            <person name="Tunggal B."/>
            <person name="Rivero F."/>
            <person name="John U."/>
            <person name="Schleicher M."/>
            <person name="Eichinger L."/>
            <person name="Platzer M."/>
            <person name="Noegel A.A."/>
            <person name="Schaap P."/>
            <person name="Gloeckner G."/>
        </authorList>
    </citation>
    <scope>NUCLEOTIDE SEQUENCE [LARGE SCALE GENOMIC DNA]</scope>
    <source>
        <strain evidence="13">ATCC 26659 / Pp 5 / PN500</strain>
    </source>
</reference>
<dbReference type="Gene3D" id="1.10.287.990">
    <property type="entry name" value="Fe,Mn superoxide dismutase (SOD) domain"/>
    <property type="match status" value="1"/>
</dbReference>
<dbReference type="InterPro" id="IPR019832">
    <property type="entry name" value="Mn/Fe_SOD_C"/>
</dbReference>
<evidence type="ECO:0000256" key="8">
    <source>
        <dbReference type="PIRSR" id="PIRSR000349-1"/>
    </source>
</evidence>
<protein>
    <recommendedName>
        <fullName evidence="3 9">Superoxide dismutase</fullName>
        <ecNumber evidence="3 9">1.15.1.1</ecNumber>
    </recommendedName>
</protein>
<organism evidence="12 13">
    <name type="scientific">Heterostelium pallidum (strain ATCC 26659 / Pp 5 / PN500)</name>
    <name type="common">Cellular slime mold</name>
    <name type="synonym">Polysphondylium pallidum</name>
    <dbReference type="NCBI Taxonomy" id="670386"/>
    <lineage>
        <taxon>Eukaryota</taxon>
        <taxon>Amoebozoa</taxon>
        <taxon>Evosea</taxon>
        <taxon>Eumycetozoa</taxon>
        <taxon>Dictyostelia</taxon>
        <taxon>Acytosteliales</taxon>
        <taxon>Acytosteliaceae</taxon>
        <taxon>Heterostelium</taxon>
    </lineage>
</organism>
<comment type="cofactor">
    <cofactor evidence="1">
        <name>Mn(2+)</name>
        <dbReference type="ChEBI" id="CHEBI:29035"/>
    </cofactor>
</comment>
<dbReference type="FunFam" id="3.55.40.20:FF:000002">
    <property type="entry name" value="Superoxide dismutase"/>
    <property type="match status" value="1"/>
</dbReference>
<evidence type="ECO:0000256" key="2">
    <source>
        <dbReference type="ARBA" id="ARBA00008714"/>
    </source>
</evidence>
<keyword evidence="13" id="KW-1185">Reference proteome</keyword>
<dbReference type="Proteomes" id="UP000001396">
    <property type="component" value="Unassembled WGS sequence"/>
</dbReference>
<dbReference type="FunFam" id="1.10.287.990:FF:000001">
    <property type="entry name" value="Superoxide dismutase"/>
    <property type="match status" value="1"/>
</dbReference>
<dbReference type="STRING" id="670386.D3BU03"/>
<dbReference type="PIRSF" id="PIRSF000349">
    <property type="entry name" value="SODismutase"/>
    <property type="match status" value="1"/>
</dbReference>
<dbReference type="InterPro" id="IPR019833">
    <property type="entry name" value="Mn/Fe_SOD_BS"/>
</dbReference>
<feature type="domain" description="Manganese/iron superoxide dismutase C-terminal" evidence="11">
    <location>
        <begin position="121"/>
        <end position="221"/>
    </location>
</feature>
<comment type="function">
    <text evidence="9">Destroys radicals which are normally produced within the cells and which are toxic to biological systems.</text>
</comment>
<dbReference type="InParanoid" id="D3BU03"/>
<proteinExistence type="inferred from homology"/>
<feature type="binding site" evidence="8">
    <location>
        <position position="192"/>
    </location>
    <ligand>
        <name>Mn(2+)</name>
        <dbReference type="ChEBI" id="CHEBI:29035"/>
    </ligand>
</feature>
<evidence type="ECO:0000256" key="9">
    <source>
        <dbReference type="RuleBase" id="RU000414"/>
    </source>
</evidence>
<dbReference type="OMA" id="GSYEGWK"/>
<dbReference type="Pfam" id="PF02777">
    <property type="entry name" value="Sod_Fe_C"/>
    <property type="match status" value="1"/>
</dbReference>
<dbReference type="Pfam" id="PF00081">
    <property type="entry name" value="Sod_Fe_N"/>
    <property type="match status" value="1"/>
</dbReference>
<name>D3BU03_HETP5</name>
<dbReference type="EMBL" id="ADBJ01000056">
    <property type="protein sequence ID" value="EFA75189.1"/>
    <property type="molecule type" value="Genomic_DNA"/>
</dbReference>
<evidence type="ECO:0000313" key="13">
    <source>
        <dbReference type="Proteomes" id="UP000001396"/>
    </source>
</evidence>
<feature type="binding site" evidence="8">
    <location>
        <position position="103"/>
    </location>
    <ligand>
        <name>Mn(2+)</name>
        <dbReference type="ChEBI" id="CHEBI:29035"/>
    </ligand>
</feature>
<dbReference type="InterPro" id="IPR036314">
    <property type="entry name" value="SOD_C_sf"/>
</dbReference>
<evidence type="ECO:0000256" key="5">
    <source>
        <dbReference type="ARBA" id="ARBA00023002"/>
    </source>
</evidence>
<dbReference type="SUPFAM" id="SSF54719">
    <property type="entry name" value="Fe,Mn superoxide dismutase (SOD), C-terminal domain"/>
    <property type="match status" value="1"/>
</dbReference>
<evidence type="ECO:0000256" key="4">
    <source>
        <dbReference type="ARBA" id="ARBA00022723"/>
    </source>
</evidence>
<feature type="binding site" evidence="8">
    <location>
        <position position="55"/>
    </location>
    <ligand>
        <name>Mn(2+)</name>
        <dbReference type="ChEBI" id="CHEBI:29035"/>
    </ligand>
</feature>
<sequence length="229" mass="25433">MNFVGRINKSSAGQLMNMVGKRSFGSVSNSYTLPPLPYDFGALEPVISGDIMKLHYEKHHQAYVNNLNIALDKYAACEAAKNIAGCIALQPAIKFNGGGHVNHSIFWTNLAPKNAKGGVAPTGPLADAINQQYGSLEKFIEKFNTKTAAIQGSGWGWLGYCNESKRLLIHTCANQDPLTDFTPLLGIDVWEHAYYLQSKNARPEYLKNIWQVVNWSNVAERYDQARKKL</sequence>
<evidence type="ECO:0000259" key="10">
    <source>
        <dbReference type="Pfam" id="PF00081"/>
    </source>
</evidence>
<evidence type="ECO:0000256" key="3">
    <source>
        <dbReference type="ARBA" id="ARBA00012682"/>
    </source>
</evidence>
<gene>
    <name evidence="12" type="primary">sod2</name>
    <name evidence="12" type="ORF">PPL_11263</name>
</gene>
<comment type="similarity">
    <text evidence="2 9">Belongs to the iron/manganese superoxide dismutase family.</text>
</comment>
<dbReference type="PROSITE" id="PS00088">
    <property type="entry name" value="SOD_MN"/>
    <property type="match status" value="1"/>
</dbReference>
<keyword evidence="5 9" id="KW-0560">Oxidoreductase</keyword>
<feature type="binding site" evidence="8">
    <location>
        <position position="188"/>
    </location>
    <ligand>
        <name>Mn(2+)</name>
        <dbReference type="ChEBI" id="CHEBI:29035"/>
    </ligand>
</feature>
<comment type="catalytic activity">
    <reaction evidence="7 9">
        <text>2 superoxide + 2 H(+) = H2O2 + O2</text>
        <dbReference type="Rhea" id="RHEA:20696"/>
        <dbReference type="ChEBI" id="CHEBI:15378"/>
        <dbReference type="ChEBI" id="CHEBI:15379"/>
        <dbReference type="ChEBI" id="CHEBI:16240"/>
        <dbReference type="ChEBI" id="CHEBI:18421"/>
        <dbReference type="EC" id="1.15.1.1"/>
    </reaction>
</comment>
<dbReference type="PANTHER" id="PTHR11404">
    <property type="entry name" value="SUPEROXIDE DISMUTASE 2"/>
    <property type="match status" value="1"/>
</dbReference>